<dbReference type="RefSeq" id="XP_054939029.1">
    <property type="nucleotide sequence ID" value="XM_055083054.1"/>
</dbReference>
<dbReference type="RefSeq" id="XP_054939022.1">
    <property type="nucleotide sequence ID" value="XM_055083047.1"/>
</dbReference>
<evidence type="ECO:0000256" key="3">
    <source>
        <dbReference type="ARBA" id="ARBA00022989"/>
    </source>
</evidence>
<dbReference type="RefSeq" id="XP_054939031.1">
    <property type="nucleotide sequence ID" value="XM_055083056.1"/>
</dbReference>
<dbReference type="RefSeq" id="XP_054939023.1">
    <property type="nucleotide sequence ID" value="XM_055083048.1"/>
</dbReference>
<feature type="transmembrane region" description="Helical" evidence="10">
    <location>
        <begin position="192"/>
        <end position="217"/>
    </location>
</feature>
<dbReference type="GO" id="GO:0005886">
    <property type="term" value="C:plasma membrane"/>
    <property type="evidence" value="ECO:0007669"/>
    <property type="project" value="TreeGrafter"/>
</dbReference>
<dbReference type="GO" id="GO:0007200">
    <property type="term" value="P:phospholipase C-activating G protein-coupled receptor signaling pathway"/>
    <property type="evidence" value="ECO:0007669"/>
    <property type="project" value="TreeGrafter"/>
</dbReference>
<feature type="domain" description="G-protein coupled receptors family 1 profile" evidence="11">
    <location>
        <begin position="54"/>
        <end position="112"/>
    </location>
</feature>
<dbReference type="PANTHER" id="PTHR24232">
    <property type="entry name" value="G-PROTEIN COUPLED RECEPTOR"/>
    <property type="match status" value="1"/>
</dbReference>
<dbReference type="GeneID" id="112065297"/>
<feature type="transmembrane region" description="Helical" evidence="10">
    <location>
        <begin position="75"/>
        <end position="97"/>
    </location>
</feature>
<accession>A0A9W2WIN4</accession>
<dbReference type="KEGG" id="pcad:112065297"/>
<dbReference type="InterPro" id="IPR000276">
    <property type="entry name" value="GPCR_Rhodpsn"/>
</dbReference>
<dbReference type="Gene3D" id="1.20.1070.10">
    <property type="entry name" value="Rhodopsin 7-helix transmembrane proteins"/>
    <property type="match status" value="1"/>
</dbReference>
<evidence type="ECO:0000256" key="4">
    <source>
        <dbReference type="ARBA" id="ARBA00023040"/>
    </source>
</evidence>
<evidence type="ECO:0000256" key="10">
    <source>
        <dbReference type="SAM" id="Phobius"/>
    </source>
</evidence>
<gene>
    <name evidence="13 14 15 16" type="primary">LOC112065297</name>
</gene>
<evidence type="ECO:0000313" key="16">
    <source>
        <dbReference type="RefSeq" id="XP_054939031.1"/>
    </source>
</evidence>
<dbReference type="Proteomes" id="UP000248484">
    <property type="component" value="Chromosome 3"/>
</dbReference>
<keyword evidence="12" id="KW-1185">Reference proteome</keyword>
<dbReference type="GO" id="GO:0004930">
    <property type="term" value="F:G protein-coupled receptor activity"/>
    <property type="evidence" value="ECO:0007669"/>
    <property type="project" value="UniProtKB-KW"/>
</dbReference>
<keyword evidence="6" id="KW-0675">Receptor</keyword>
<keyword evidence="5 10" id="KW-0472">Membrane</keyword>
<dbReference type="PROSITE" id="PS50262">
    <property type="entry name" value="G_PROTEIN_RECEP_F1_2"/>
    <property type="match status" value="1"/>
</dbReference>
<evidence type="ECO:0000256" key="8">
    <source>
        <dbReference type="ARBA" id="ARBA00023224"/>
    </source>
</evidence>
<evidence type="ECO:0000313" key="15">
    <source>
        <dbReference type="RefSeq" id="XP_054939029.1"/>
    </source>
</evidence>
<dbReference type="OrthoDB" id="5985406at2759"/>
<evidence type="ECO:0000256" key="2">
    <source>
        <dbReference type="ARBA" id="ARBA00022692"/>
    </source>
</evidence>
<evidence type="ECO:0000256" key="9">
    <source>
        <dbReference type="SAM" id="MobiDB-lite"/>
    </source>
</evidence>
<evidence type="ECO:0000313" key="14">
    <source>
        <dbReference type="RefSeq" id="XP_054939023.1"/>
    </source>
</evidence>
<dbReference type="SUPFAM" id="SSF81321">
    <property type="entry name" value="Family A G protein-coupled receptor-like"/>
    <property type="match status" value="1"/>
</dbReference>
<dbReference type="PANTHER" id="PTHR24232:SF91">
    <property type="entry name" value="TRANSMEMBRANE PROTEIN LOC653160"/>
    <property type="match status" value="1"/>
</dbReference>
<evidence type="ECO:0000256" key="6">
    <source>
        <dbReference type="ARBA" id="ARBA00023170"/>
    </source>
</evidence>
<organism evidence="12 15">
    <name type="scientific">Physeter macrocephalus</name>
    <name type="common">Sperm whale</name>
    <name type="synonym">Physeter catodon</name>
    <dbReference type="NCBI Taxonomy" id="9755"/>
    <lineage>
        <taxon>Eukaryota</taxon>
        <taxon>Metazoa</taxon>
        <taxon>Chordata</taxon>
        <taxon>Craniata</taxon>
        <taxon>Vertebrata</taxon>
        <taxon>Euteleostomi</taxon>
        <taxon>Mammalia</taxon>
        <taxon>Eutheria</taxon>
        <taxon>Laurasiatheria</taxon>
        <taxon>Artiodactyla</taxon>
        <taxon>Whippomorpha</taxon>
        <taxon>Cetacea</taxon>
        <taxon>Odontoceti</taxon>
        <taxon>Physeteridae</taxon>
        <taxon>Physeter</taxon>
    </lineage>
</organism>
<proteinExistence type="predicted"/>
<reference evidence="13 14" key="1">
    <citation type="submission" date="2025-04" db="UniProtKB">
        <authorList>
            <consortium name="RefSeq"/>
        </authorList>
    </citation>
    <scope>IDENTIFICATION</scope>
    <source>
        <tissue evidence="13 14">Muscle</tissue>
    </source>
</reference>
<dbReference type="GO" id="GO:0035025">
    <property type="term" value="P:positive regulation of Rho protein signal transduction"/>
    <property type="evidence" value="ECO:0007669"/>
    <property type="project" value="TreeGrafter"/>
</dbReference>
<evidence type="ECO:0000256" key="1">
    <source>
        <dbReference type="ARBA" id="ARBA00004141"/>
    </source>
</evidence>
<evidence type="ECO:0000256" key="5">
    <source>
        <dbReference type="ARBA" id="ARBA00023136"/>
    </source>
</evidence>
<sequence length="291" mass="30335">MVTSLPLASPRSETNSSTGDLGVGAGGRSPWDDPAGFIVVPAAYALAPGLGLPANVATLAVFVHRGRRLGQALHFHLLDLALADVLFTLTLLLWLTYYLGPTHWPFPEAACRAAGATYCVSTFAALTSVCRCGSVRPPGPAPLGLCPLHVRRRPAGRPGLRRTLAGRPARAAPPAGRRRSLPGARWASAGPAYATVAFFPATFLLVLAACVSLAWALGAASVPGPALAPAGPNWPGPWCSRTCWSLPSAWRPTACCWRPGWPGGRAPWAATTEGAGPPPRLRSCTPSAWCC</sequence>
<dbReference type="InterPro" id="IPR017452">
    <property type="entry name" value="GPCR_Rhodpsn_7TM"/>
</dbReference>
<comment type="subcellular location">
    <subcellularLocation>
        <location evidence="1">Membrane</location>
        <topology evidence="1">Multi-pass membrane protein</topology>
    </subcellularLocation>
</comment>
<evidence type="ECO:0000256" key="7">
    <source>
        <dbReference type="ARBA" id="ARBA00023180"/>
    </source>
</evidence>
<protein>
    <submittedName>
        <fullName evidence="13 14">Transmembrane protein-like</fullName>
    </submittedName>
</protein>
<keyword evidence="8" id="KW-0807">Transducer</keyword>
<keyword evidence="7" id="KW-0325">Glycoprotein</keyword>
<dbReference type="AlphaFoldDB" id="A0A9W2WIN4"/>
<evidence type="ECO:0000313" key="13">
    <source>
        <dbReference type="RefSeq" id="XP_054939022.1"/>
    </source>
</evidence>
<feature type="transmembrane region" description="Helical" evidence="10">
    <location>
        <begin position="38"/>
        <end position="63"/>
    </location>
</feature>
<keyword evidence="3 10" id="KW-1133">Transmembrane helix</keyword>
<evidence type="ECO:0000313" key="12">
    <source>
        <dbReference type="Proteomes" id="UP000248484"/>
    </source>
</evidence>
<name>A0A9W2WIN4_PHYMC</name>
<dbReference type="Pfam" id="PF00001">
    <property type="entry name" value="7tm_1"/>
    <property type="match status" value="1"/>
</dbReference>
<evidence type="ECO:0000259" key="11">
    <source>
        <dbReference type="PROSITE" id="PS50262"/>
    </source>
</evidence>
<keyword evidence="4" id="KW-0297">G-protein coupled receptor</keyword>
<feature type="region of interest" description="Disordered" evidence="9">
    <location>
        <begin position="1"/>
        <end position="25"/>
    </location>
</feature>
<feature type="region of interest" description="Disordered" evidence="9">
    <location>
        <begin position="157"/>
        <end position="182"/>
    </location>
</feature>
<keyword evidence="2 10" id="KW-0812">Transmembrane</keyword>